<keyword evidence="1" id="KW-1133">Transmembrane helix</keyword>
<keyword evidence="1" id="KW-0472">Membrane</keyword>
<comment type="caution">
    <text evidence="2">The sequence shown here is derived from an EMBL/GenBank/DDBJ whole genome shotgun (WGS) entry which is preliminary data.</text>
</comment>
<gene>
    <name evidence="2" type="ORF">EHS15_00120</name>
</gene>
<evidence type="ECO:0000256" key="1">
    <source>
        <dbReference type="SAM" id="Phobius"/>
    </source>
</evidence>
<sequence>MKNLKFINLLIVIFCFSFSGCFTVGHVKYVKPGPEIAQIRGEVMRKCGFIILTSVLDESFAALSAETKSMNWENINITFIPVIDQLNCVYFYKYTKLGEQK</sequence>
<dbReference type="PROSITE" id="PS51257">
    <property type="entry name" value="PROKAR_LIPOPROTEIN"/>
    <property type="match status" value="1"/>
</dbReference>
<accession>A0A4R9M2F3</accession>
<reference evidence="2" key="1">
    <citation type="journal article" date="2019" name="PLoS Negl. Trop. Dis.">
        <title>Revisiting the worldwide diversity of Leptospira species in the environment.</title>
        <authorList>
            <person name="Vincent A.T."/>
            <person name="Schiettekatte O."/>
            <person name="Bourhy P."/>
            <person name="Veyrier F.J."/>
            <person name="Picardeau M."/>
        </authorList>
    </citation>
    <scope>NUCLEOTIDE SEQUENCE [LARGE SCALE GENOMIC DNA]</scope>
    <source>
        <strain evidence="2">201300427</strain>
    </source>
</reference>
<evidence type="ECO:0008006" key="4">
    <source>
        <dbReference type="Google" id="ProtNLM"/>
    </source>
</evidence>
<dbReference type="EMBL" id="RQHW01000002">
    <property type="protein sequence ID" value="TGN20964.1"/>
    <property type="molecule type" value="Genomic_DNA"/>
</dbReference>
<protein>
    <recommendedName>
        <fullName evidence="4">TRL-like family protein</fullName>
    </recommendedName>
</protein>
<dbReference type="RefSeq" id="WP_135758499.1">
    <property type="nucleotide sequence ID" value="NZ_RQHW01000002.1"/>
</dbReference>
<dbReference type="Proteomes" id="UP000298058">
    <property type="component" value="Unassembled WGS sequence"/>
</dbReference>
<evidence type="ECO:0000313" key="2">
    <source>
        <dbReference type="EMBL" id="TGN20964.1"/>
    </source>
</evidence>
<organism evidence="2 3">
    <name type="scientific">Leptospira idonii</name>
    <dbReference type="NCBI Taxonomy" id="1193500"/>
    <lineage>
        <taxon>Bacteria</taxon>
        <taxon>Pseudomonadati</taxon>
        <taxon>Spirochaetota</taxon>
        <taxon>Spirochaetia</taxon>
        <taxon>Leptospirales</taxon>
        <taxon>Leptospiraceae</taxon>
        <taxon>Leptospira</taxon>
    </lineage>
</organism>
<proteinExistence type="predicted"/>
<keyword evidence="3" id="KW-1185">Reference proteome</keyword>
<evidence type="ECO:0000313" key="3">
    <source>
        <dbReference type="Proteomes" id="UP000298058"/>
    </source>
</evidence>
<name>A0A4R9M2F3_9LEPT</name>
<feature type="transmembrane region" description="Helical" evidence="1">
    <location>
        <begin position="6"/>
        <end position="25"/>
    </location>
</feature>
<keyword evidence="1" id="KW-0812">Transmembrane</keyword>
<dbReference type="AlphaFoldDB" id="A0A4R9M2F3"/>